<gene>
    <name evidence="1" type="ORF">P8192_06215</name>
</gene>
<dbReference type="Pfam" id="PF10739">
    <property type="entry name" value="DUF2550"/>
    <property type="match status" value="1"/>
</dbReference>
<sequence length="141" mass="16266">MALIVLIVGAVLWWRRRTLLRTPGTFKARFVASPDQIDSQGQGARVILCYNETTVELMTVFSVSPLPRWTAPRHRLDIKRLGPARKEGWVRVRLEDGAKAQELLMDEINVSELATWLESGPSIGIGIWRDEPIRRQRRRFF</sequence>
<dbReference type="InterPro" id="IPR019675">
    <property type="entry name" value="DUF2550"/>
</dbReference>
<protein>
    <submittedName>
        <fullName evidence="1">DUF2550 family protein</fullName>
    </submittedName>
</protein>
<evidence type="ECO:0000313" key="1">
    <source>
        <dbReference type="EMBL" id="WFP17694.1"/>
    </source>
</evidence>
<proteinExistence type="predicted"/>
<evidence type="ECO:0000313" key="2">
    <source>
        <dbReference type="Proteomes" id="UP001219037"/>
    </source>
</evidence>
<dbReference type="Proteomes" id="UP001219037">
    <property type="component" value="Chromosome"/>
</dbReference>
<organism evidence="1 2">
    <name type="scientific">Citricoccus muralis</name>
    <dbReference type="NCBI Taxonomy" id="169134"/>
    <lineage>
        <taxon>Bacteria</taxon>
        <taxon>Bacillati</taxon>
        <taxon>Actinomycetota</taxon>
        <taxon>Actinomycetes</taxon>
        <taxon>Micrococcales</taxon>
        <taxon>Micrococcaceae</taxon>
        <taxon>Citricoccus</taxon>
    </lineage>
</organism>
<reference evidence="1 2" key="1">
    <citation type="submission" date="2023-04" db="EMBL/GenBank/DDBJ databases">
        <title>Funneling lignin-derived compounds into biodiesel using alkali-halophilic Citricoccus sp. P2.</title>
        <authorList>
            <person name="Luo C.-B."/>
        </authorList>
    </citation>
    <scope>NUCLEOTIDE SEQUENCE [LARGE SCALE GENOMIC DNA]</scope>
    <source>
        <strain evidence="1 2">P2</strain>
    </source>
</reference>
<name>A0ABY8H962_9MICC</name>
<keyword evidence="2" id="KW-1185">Reference proteome</keyword>
<dbReference type="RefSeq" id="WP_278159388.1">
    <property type="nucleotide sequence ID" value="NZ_CP121252.1"/>
</dbReference>
<accession>A0ABY8H962</accession>
<dbReference type="EMBL" id="CP121252">
    <property type="protein sequence ID" value="WFP17694.1"/>
    <property type="molecule type" value="Genomic_DNA"/>
</dbReference>